<evidence type="ECO:0000259" key="3">
    <source>
        <dbReference type="PROSITE" id="PS51272"/>
    </source>
</evidence>
<feature type="domain" description="SLH" evidence="3">
    <location>
        <begin position="152"/>
        <end position="212"/>
    </location>
</feature>
<reference evidence="5" key="1">
    <citation type="journal article" date="2019" name="Int. J. Syst. Evol. Microbiol.">
        <title>The Global Catalogue of Microorganisms (GCM) 10K type strain sequencing project: providing services to taxonomists for standard genome sequencing and annotation.</title>
        <authorList>
            <consortium name="The Broad Institute Genomics Platform"/>
            <consortium name="The Broad Institute Genome Sequencing Center for Infectious Disease"/>
            <person name="Wu L."/>
            <person name="Ma J."/>
        </authorList>
    </citation>
    <scope>NUCLEOTIDE SEQUENCE [LARGE SCALE GENOMIC DNA]</scope>
    <source>
        <strain evidence="5">CCUG 57113</strain>
    </source>
</reference>
<feature type="domain" description="SLH" evidence="3">
    <location>
        <begin position="87"/>
        <end position="150"/>
    </location>
</feature>
<dbReference type="InterPro" id="IPR051465">
    <property type="entry name" value="Cell_Envelope_Struct_Comp"/>
</dbReference>
<dbReference type="InterPro" id="IPR001119">
    <property type="entry name" value="SLH_dom"/>
</dbReference>
<evidence type="ECO:0000313" key="5">
    <source>
        <dbReference type="Proteomes" id="UP001596105"/>
    </source>
</evidence>
<comment type="caution">
    <text evidence="4">The sequence shown here is derived from an EMBL/GenBank/DDBJ whole genome shotgun (WGS) entry which is preliminary data.</text>
</comment>
<sequence length="1347" mass="138784">MAIKETKKWTIIMLVFSMMFASFGFVSAAESAQSDVKGHWAEKQLNQWLEKGLIKGYADGTVKPDNPVTRAELIALINRAFGFTEKADVHFSDIASGDWAYDEAAKAVKAGYMKGNSDGTFGGNRKASRQEVAAIIARLLNLQGDEAAANAFSDAAKFAPWSRAAIGAAVSKKLMQGYGDQTFRPEKSITRAEAVVTLDRSLQALQTQTETQKNAYNAAGTYGPATGTETVSGDVAVNVPGVTLQNMVINGNLLLAAGIGSGDAFLKNVTVKGTTTVQGGGDHSIHFENGKFVKVIVDKKDSTVRLVLEGTTFIEQLDINSPVNLEMGKDSNIGTLIIDALLKMLGQGTIEKAIISDDGQGSTFEKQPQKLEGSGAPTTPSSGGGGGGGNVLPALSSAKDITAFSFPQQAGAATIDSNARTVDIQVINGTNLNGLVASFSLSTGATAKVGAVVQTNGTTSNDFSIAVTYTVTAQDNTTQNWKVVVSIETIPALTATAKQGTTPGYSQLTNVAAGSGNHLYVLPSASILTTPNVGEAAPNGNAAGLNNYVAETEFPASSFVKYVHIYEVDSAGKVVKFQLITLTPAEIKPIPIGDQAPIASANAAPGSAPGTTKIIATPFGSGNHIAIEMGIATVGMVNVGDSLPTGLTVLNNYMGEEIAGMDITTNKYIVVYEVDYADKVVAYNEIVLTALDITQVGSPLLSATVLPGTSAGATSVTATVSNPLNHLVIYGSDSVIVAPNIGGSVPNGSNVGLVSPYTSGADISFMDAVTNKYLAVYEANNGGAIVKYQLITLTSGDFTPVPAPGFVSVTPSEGSVVGTTKIGALPVAILPNHLVVKVSSVIVATPNIGDAVPTGVGVTNPYIDGINITAVDASMNKYVAVYEADSSNKVVRFALITLTSADIKQLVPVPSLSAEATPGTITGTKVAATVGTADNYLTVKVSSASLPTPNVGDTVPISGSQGVTSPYTSGNDITGVDAITNKFVAVYESNSVGKVVAFELITLTAANINGNLAPLLTTASATAGTVEGSTSITATIAGANHLAIKFSNEAIATPNSGEDAPLNASPDWSVLASYTQGSDILFVDDTTNKYLGVYEVDSSNKVVSFKLITLIASEIKSYTSIPSMTAFPQPGVGMGATKIQPNLTMWGYFNHLVVKVSSVSIATPNVGALAPTGAGVINPYGFGDDITGVDATTNKYIAVYEANAAGLIVRYKLITLAAQDITQISSAITASPSTLSEAIDNNGSSNGSLTSGVITVTAINGGTFNPNIAKADVALTLPNSSATINNIYGYDFTVALVDSTHITVTITGVSSYHTADDSFDFVITVLQSKVNGAASDVTTNPVHVTFS</sequence>
<dbReference type="PANTHER" id="PTHR43308">
    <property type="entry name" value="OUTER MEMBRANE PROTEIN ALPHA-RELATED"/>
    <property type="match status" value="1"/>
</dbReference>
<gene>
    <name evidence="4" type="ORF">ACFPPD_17800</name>
</gene>
<feature type="chain" id="PRO_5046321209" evidence="2">
    <location>
        <begin position="29"/>
        <end position="1347"/>
    </location>
</feature>
<protein>
    <submittedName>
        <fullName evidence="4">S-layer homology domain-containing protein</fullName>
    </submittedName>
</protein>
<dbReference type="EMBL" id="JBHSMH010000067">
    <property type="protein sequence ID" value="MFC5470549.1"/>
    <property type="molecule type" value="Genomic_DNA"/>
</dbReference>
<dbReference type="Proteomes" id="UP001596105">
    <property type="component" value="Unassembled WGS sequence"/>
</dbReference>
<feature type="region of interest" description="Disordered" evidence="1">
    <location>
        <begin position="357"/>
        <end position="390"/>
    </location>
</feature>
<proteinExistence type="predicted"/>
<organism evidence="4 5">
    <name type="scientific">Cohnella suwonensis</name>
    <dbReference type="NCBI Taxonomy" id="696072"/>
    <lineage>
        <taxon>Bacteria</taxon>
        <taxon>Bacillati</taxon>
        <taxon>Bacillota</taxon>
        <taxon>Bacilli</taxon>
        <taxon>Bacillales</taxon>
        <taxon>Paenibacillaceae</taxon>
        <taxon>Cohnella</taxon>
    </lineage>
</organism>
<evidence type="ECO:0000313" key="4">
    <source>
        <dbReference type="EMBL" id="MFC5470549.1"/>
    </source>
</evidence>
<keyword evidence="5" id="KW-1185">Reference proteome</keyword>
<name>A0ABW0LXF0_9BACL</name>
<feature type="domain" description="SLH" evidence="3">
    <location>
        <begin position="28"/>
        <end position="86"/>
    </location>
</feature>
<evidence type="ECO:0000256" key="1">
    <source>
        <dbReference type="SAM" id="MobiDB-lite"/>
    </source>
</evidence>
<dbReference type="InterPro" id="IPR040751">
    <property type="entry name" value="SbsC_C"/>
</dbReference>
<dbReference type="Pfam" id="PF18316">
    <property type="entry name" value="S-l_SbsC_C"/>
    <property type="match status" value="7"/>
</dbReference>
<dbReference type="Gene3D" id="2.60.40.2340">
    <property type="match status" value="1"/>
</dbReference>
<keyword evidence="2" id="KW-0732">Signal</keyword>
<accession>A0ABW0LXF0</accession>
<evidence type="ECO:0000256" key="2">
    <source>
        <dbReference type="SAM" id="SignalP"/>
    </source>
</evidence>
<dbReference type="PROSITE" id="PS51272">
    <property type="entry name" value="SLH"/>
    <property type="match status" value="3"/>
</dbReference>
<dbReference type="RefSeq" id="WP_209749021.1">
    <property type="nucleotide sequence ID" value="NZ_JBHSMH010000067.1"/>
</dbReference>
<dbReference type="Pfam" id="PF00395">
    <property type="entry name" value="SLH"/>
    <property type="match status" value="3"/>
</dbReference>
<feature type="signal peptide" evidence="2">
    <location>
        <begin position="1"/>
        <end position="28"/>
    </location>
</feature>